<comment type="cofactor">
    <cofactor evidence="1">
        <name>Mg(2+)</name>
        <dbReference type="ChEBI" id="CHEBI:18420"/>
    </cofactor>
</comment>
<dbReference type="GO" id="GO:0016787">
    <property type="term" value="F:hydrolase activity"/>
    <property type="evidence" value="ECO:0007669"/>
    <property type="project" value="UniProtKB-KW"/>
</dbReference>
<feature type="domain" description="RNA-binding protein AU-1/Ribonuclease E/G" evidence="8">
    <location>
        <begin position="110"/>
        <end position="368"/>
    </location>
</feature>
<evidence type="ECO:0000313" key="9">
    <source>
        <dbReference type="EMBL" id="ABC23564.1"/>
    </source>
</evidence>
<dbReference type="KEGG" id="rru:Rru_A2767"/>
<sequence>MADPGRQTYHVLVSDGPGETRWALLAGDTPVEVVFQRAHAVETGAIVAGRVTAAVPGHQALFVDLGRGPAGFLGAEDTPRGLPGEGALLAFQVLREAVAGKGPTVTAAPTLAGRLLVYTPYVPGVGLSPRAGSTAARKALRARITALLDPGEGVVARTIAGEASEAALRAELDHHRARWRAIGRALAASTRPGLLEAAPGPLGGWLDSLGDALRSVVADQGERAQALRRALAARGPDWPARVVIERADQPLFERWGVEEALEAALAVRLALPGGGAIAIEETAALTAIDVDAGGADRRLVAPVAAREIARQIRLRALAGQILIDFPRGARGPEESGLVALIEALAADPAGPRVLGVTRGGLVEVVRPRRRPPLSSLLTVPGGPPKLTAETALLAALRELVAGATRAPGARPHLRVGPRSGGLLATDLAQALAEVEAALGQAVAIDCFADHPEDRPEATFF</sequence>
<dbReference type="GO" id="GO:0005737">
    <property type="term" value="C:cytoplasm"/>
    <property type="evidence" value="ECO:0007669"/>
    <property type="project" value="TreeGrafter"/>
</dbReference>
<dbReference type="InterPro" id="IPR004659">
    <property type="entry name" value="RNase_E/G"/>
</dbReference>
<dbReference type="EMBL" id="CP000230">
    <property type="protein sequence ID" value="ABC23564.1"/>
    <property type="molecule type" value="Genomic_DNA"/>
</dbReference>
<evidence type="ECO:0000256" key="7">
    <source>
        <dbReference type="ARBA" id="ARBA00022884"/>
    </source>
</evidence>
<keyword evidence="10" id="KW-1185">Reference proteome</keyword>
<dbReference type="Pfam" id="PF10150">
    <property type="entry name" value="RNase_E_G"/>
    <property type="match status" value="1"/>
</dbReference>
<keyword evidence="7" id="KW-0694">RNA-binding</keyword>
<dbReference type="STRING" id="269796.Rru_A2767"/>
<dbReference type="AlphaFoldDB" id="Q2RQN1"/>
<reference evidence="9 10" key="1">
    <citation type="journal article" date="2011" name="Stand. Genomic Sci.">
        <title>Complete genome sequence of Rhodospirillum rubrum type strain (S1).</title>
        <authorList>
            <person name="Munk A.C."/>
            <person name="Copeland A."/>
            <person name="Lucas S."/>
            <person name="Lapidus A."/>
            <person name="Del Rio T.G."/>
            <person name="Barry K."/>
            <person name="Detter J.C."/>
            <person name="Hammon N."/>
            <person name="Israni S."/>
            <person name="Pitluck S."/>
            <person name="Brettin T."/>
            <person name="Bruce D."/>
            <person name="Han C."/>
            <person name="Tapia R."/>
            <person name="Gilna P."/>
            <person name="Schmutz J."/>
            <person name="Larimer F."/>
            <person name="Land M."/>
            <person name="Kyrpides N.C."/>
            <person name="Mavromatis K."/>
            <person name="Richardson P."/>
            <person name="Rohde M."/>
            <person name="Goker M."/>
            <person name="Klenk H.P."/>
            <person name="Zhang Y."/>
            <person name="Roberts G.P."/>
            <person name="Reslewic S."/>
            <person name="Schwartz D.C."/>
        </authorList>
    </citation>
    <scope>NUCLEOTIDE SEQUENCE [LARGE SCALE GENOMIC DNA]</scope>
    <source>
        <strain evidence="10">ATCC 11170 / ATH 1.1.1 / DSM 467 / LMG 4362 / NCIMB 8255 / S1</strain>
    </source>
</reference>
<dbReference type="InterPro" id="IPR019307">
    <property type="entry name" value="RNA-bd_AU-1/RNase_E/G"/>
</dbReference>
<dbReference type="CDD" id="cd04453">
    <property type="entry name" value="S1_RNase_E"/>
    <property type="match status" value="1"/>
</dbReference>
<accession>Q2RQN1</accession>
<evidence type="ECO:0000256" key="6">
    <source>
        <dbReference type="ARBA" id="ARBA00022842"/>
    </source>
</evidence>
<evidence type="ECO:0000259" key="8">
    <source>
        <dbReference type="Pfam" id="PF10150"/>
    </source>
</evidence>
<keyword evidence="5" id="KW-0378">Hydrolase</keyword>
<dbReference type="eggNOG" id="COG1530">
    <property type="taxonomic scope" value="Bacteria"/>
</dbReference>
<dbReference type="SUPFAM" id="SSF50249">
    <property type="entry name" value="Nucleic acid-binding proteins"/>
    <property type="match status" value="1"/>
</dbReference>
<dbReference type="PhylomeDB" id="Q2RQN1"/>
<dbReference type="Gene3D" id="2.40.50.140">
    <property type="entry name" value="Nucleic acid-binding proteins"/>
    <property type="match status" value="1"/>
</dbReference>
<dbReference type="PATRIC" id="fig|269796.9.peg.2873"/>
<dbReference type="InterPro" id="IPR012340">
    <property type="entry name" value="NA-bd_OB-fold"/>
</dbReference>
<dbReference type="GO" id="GO:0003723">
    <property type="term" value="F:RNA binding"/>
    <property type="evidence" value="ECO:0007669"/>
    <property type="project" value="UniProtKB-KW"/>
</dbReference>
<keyword evidence="2" id="KW-0540">Nuclease</keyword>
<evidence type="ECO:0000256" key="5">
    <source>
        <dbReference type="ARBA" id="ARBA00022801"/>
    </source>
</evidence>
<keyword evidence="4" id="KW-0255">Endonuclease</keyword>
<dbReference type="PANTHER" id="PTHR30001">
    <property type="entry name" value="RIBONUCLEASE"/>
    <property type="match status" value="1"/>
</dbReference>
<evidence type="ECO:0000313" key="10">
    <source>
        <dbReference type="Proteomes" id="UP000001929"/>
    </source>
</evidence>
<dbReference type="GO" id="GO:0046872">
    <property type="term" value="F:metal ion binding"/>
    <property type="evidence" value="ECO:0007669"/>
    <property type="project" value="UniProtKB-KW"/>
</dbReference>
<gene>
    <name evidence="9" type="ordered locus">Rru_A2767</name>
</gene>
<keyword evidence="6" id="KW-0460">Magnesium</keyword>
<keyword evidence="3" id="KW-0479">Metal-binding</keyword>
<dbReference type="GO" id="GO:0004540">
    <property type="term" value="F:RNA nuclease activity"/>
    <property type="evidence" value="ECO:0007669"/>
    <property type="project" value="InterPro"/>
</dbReference>
<evidence type="ECO:0000256" key="2">
    <source>
        <dbReference type="ARBA" id="ARBA00022722"/>
    </source>
</evidence>
<name>Q2RQN1_RHORT</name>
<evidence type="ECO:0000256" key="4">
    <source>
        <dbReference type="ARBA" id="ARBA00022759"/>
    </source>
</evidence>
<dbReference type="GO" id="GO:0006364">
    <property type="term" value="P:rRNA processing"/>
    <property type="evidence" value="ECO:0007669"/>
    <property type="project" value="TreeGrafter"/>
</dbReference>
<protein>
    <submittedName>
        <fullName evidence="9">Ribonuclease G (RNase G)</fullName>
    </submittedName>
</protein>
<evidence type="ECO:0000256" key="3">
    <source>
        <dbReference type="ARBA" id="ARBA00022723"/>
    </source>
</evidence>
<dbReference type="PANTHER" id="PTHR30001:SF1">
    <property type="entry name" value="RIBONUCLEASE E_G-LIKE PROTEIN, CHLOROPLASTIC"/>
    <property type="match status" value="1"/>
</dbReference>
<evidence type="ECO:0000256" key="1">
    <source>
        <dbReference type="ARBA" id="ARBA00001946"/>
    </source>
</evidence>
<dbReference type="Proteomes" id="UP000001929">
    <property type="component" value="Chromosome"/>
</dbReference>
<dbReference type="RefSeq" id="WP_011390577.1">
    <property type="nucleotide sequence ID" value="NC_007643.1"/>
</dbReference>
<organism evidence="9 10">
    <name type="scientific">Rhodospirillum rubrum (strain ATCC 11170 / ATH 1.1.1 / DSM 467 / LMG 4362 / NCIMB 8255 / S1)</name>
    <dbReference type="NCBI Taxonomy" id="269796"/>
    <lineage>
        <taxon>Bacteria</taxon>
        <taxon>Pseudomonadati</taxon>
        <taxon>Pseudomonadota</taxon>
        <taxon>Alphaproteobacteria</taxon>
        <taxon>Rhodospirillales</taxon>
        <taxon>Rhodospirillaceae</taxon>
        <taxon>Rhodospirillum</taxon>
    </lineage>
</organism>
<dbReference type="EnsemblBacteria" id="ABC23564">
    <property type="protein sequence ID" value="ABC23564"/>
    <property type="gene ID" value="Rru_A2767"/>
</dbReference>
<dbReference type="HOGENOM" id="CLU_594303_0_0_5"/>
<proteinExistence type="predicted"/>
<dbReference type="GO" id="GO:0004519">
    <property type="term" value="F:endonuclease activity"/>
    <property type="evidence" value="ECO:0007669"/>
    <property type="project" value="UniProtKB-KW"/>
</dbReference>